<name>A0A368BJ61_9GAMM</name>
<dbReference type="EMBL" id="QOPC01000024">
    <property type="protein sequence ID" value="RCL37343.1"/>
    <property type="molecule type" value="Genomic_DNA"/>
</dbReference>
<comment type="caution">
    <text evidence="2">The sequence shown here is derived from an EMBL/GenBank/DDBJ whole genome shotgun (WGS) entry which is preliminary data.</text>
</comment>
<proteinExistence type="predicted"/>
<accession>A0A368BJ61</accession>
<protein>
    <recommendedName>
        <fullName evidence="4">Mercuric transport protein MerT</fullName>
    </recommendedName>
</protein>
<evidence type="ECO:0000313" key="3">
    <source>
        <dbReference type="Proteomes" id="UP000253032"/>
    </source>
</evidence>
<sequence>MKDKTANFFSLFASSSTLICCALPSLFVALGAGASFASLITHIPFLISLSHYKMQITFFALAMILMAGFVNYKTYYMPCPADPELGRLCLQTRKRSRTIYYASVSIFLFATIFTYIVPYYL</sequence>
<reference evidence="2 3" key="1">
    <citation type="journal article" date="2018" name="Microbiome">
        <title>Fine metagenomic profile of the Mediterranean stratified and mixed water columns revealed by assembly and recruitment.</title>
        <authorList>
            <person name="Haro-Moreno J.M."/>
            <person name="Lopez-Perez M."/>
            <person name="De La Torre J.R."/>
            <person name="Picazo A."/>
            <person name="Camacho A."/>
            <person name="Rodriguez-Valera F."/>
        </authorList>
    </citation>
    <scope>NUCLEOTIDE SEQUENCE [LARGE SCALE GENOMIC DNA]</scope>
    <source>
        <strain evidence="2">MED-G84</strain>
    </source>
</reference>
<keyword evidence="1" id="KW-0812">Transmembrane</keyword>
<feature type="transmembrane region" description="Helical" evidence="1">
    <location>
        <begin position="98"/>
        <end position="120"/>
    </location>
</feature>
<keyword evidence="1" id="KW-0472">Membrane</keyword>
<evidence type="ECO:0000313" key="2">
    <source>
        <dbReference type="EMBL" id="RCL37343.1"/>
    </source>
</evidence>
<dbReference type="AlphaFoldDB" id="A0A368BJ61"/>
<feature type="transmembrane region" description="Helical" evidence="1">
    <location>
        <begin position="55"/>
        <end position="77"/>
    </location>
</feature>
<evidence type="ECO:0000256" key="1">
    <source>
        <dbReference type="SAM" id="Phobius"/>
    </source>
</evidence>
<gene>
    <name evidence="2" type="ORF">DBW98_03985</name>
</gene>
<organism evidence="2 3">
    <name type="scientific">SAR86 cluster bacterium</name>
    <dbReference type="NCBI Taxonomy" id="2030880"/>
    <lineage>
        <taxon>Bacteria</taxon>
        <taxon>Pseudomonadati</taxon>
        <taxon>Pseudomonadota</taxon>
        <taxon>Gammaproteobacteria</taxon>
        <taxon>SAR86 cluster</taxon>
    </lineage>
</organism>
<dbReference type="Proteomes" id="UP000253032">
    <property type="component" value="Unassembled WGS sequence"/>
</dbReference>
<keyword evidence="1" id="KW-1133">Transmembrane helix</keyword>
<evidence type="ECO:0008006" key="4">
    <source>
        <dbReference type="Google" id="ProtNLM"/>
    </source>
</evidence>